<proteinExistence type="predicted"/>
<evidence type="ECO:0000313" key="1">
    <source>
        <dbReference type="EMBL" id="KAJ7423034.1"/>
    </source>
</evidence>
<reference evidence="1" key="1">
    <citation type="submission" date="2019-10" db="EMBL/GenBank/DDBJ databases">
        <authorList>
            <person name="Soares A.E.R."/>
            <person name="Aleixo A."/>
            <person name="Schneider P."/>
            <person name="Miyaki C.Y."/>
            <person name="Schneider M.P."/>
            <person name="Mello C."/>
            <person name="Vasconcelos A.T.R."/>
        </authorList>
    </citation>
    <scope>NUCLEOTIDE SEQUENCE</scope>
    <source>
        <tissue evidence="1">Muscle</tissue>
    </source>
</reference>
<dbReference type="Proteomes" id="UP001145742">
    <property type="component" value="Unassembled WGS sequence"/>
</dbReference>
<keyword evidence="2" id="KW-1185">Reference proteome</keyword>
<protein>
    <submittedName>
        <fullName evidence="1">Uncharacterized protein</fullName>
    </submittedName>
</protein>
<accession>A0ABQ9DN66</accession>
<comment type="caution">
    <text evidence="1">The sequence shown here is derived from an EMBL/GenBank/DDBJ whole genome shotgun (WGS) entry which is preliminary data.</text>
</comment>
<dbReference type="EMBL" id="WHWB01032918">
    <property type="protein sequence ID" value="KAJ7423034.1"/>
    <property type="molecule type" value="Genomic_DNA"/>
</dbReference>
<organism evidence="1 2">
    <name type="scientific">Willisornis vidua</name>
    <name type="common">Xingu scale-backed antbird</name>
    <dbReference type="NCBI Taxonomy" id="1566151"/>
    <lineage>
        <taxon>Eukaryota</taxon>
        <taxon>Metazoa</taxon>
        <taxon>Chordata</taxon>
        <taxon>Craniata</taxon>
        <taxon>Vertebrata</taxon>
        <taxon>Euteleostomi</taxon>
        <taxon>Archelosauria</taxon>
        <taxon>Archosauria</taxon>
        <taxon>Dinosauria</taxon>
        <taxon>Saurischia</taxon>
        <taxon>Theropoda</taxon>
        <taxon>Coelurosauria</taxon>
        <taxon>Aves</taxon>
        <taxon>Neognathae</taxon>
        <taxon>Neoaves</taxon>
        <taxon>Telluraves</taxon>
        <taxon>Australaves</taxon>
        <taxon>Passeriformes</taxon>
        <taxon>Thamnophilidae</taxon>
        <taxon>Willisornis</taxon>
    </lineage>
</organism>
<evidence type="ECO:0000313" key="2">
    <source>
        <dbReference type="Proteomes" id="UP001145742"/>
    </source>
</evidence>
<gene>
    <name evidence="1" type="ORF">WISP_35348</name>
</gene>
<sequence>MTWNIGSLKTVLRNCDVHEGDGEKKMVKKRIKDKNLMKFNKAKHKTLHLSRETTKHKDRLDRDGIKTSLGEKGLGMFVDEMLHMTQQFTLAAQKVDHTLGCNKKEQPACGGR</sequence>
<name>A0ABQ9DN66_9PASS</name>